<dbReference type="RefSeq" id="WP_098062930.1">
    <property type="nucleotide sequence ID" value="NZ_PDEP01000012.1"/>
</dbReference>
<feature type="signal peptide" evidence="1">
    <location>
        <begin position="1"/>
        <end position="21"/>
    </location>
</feature>
<evidence type="ECO:0000313" key="3">
    <source>
        <dbReference type="Proteomes" id="UP000221024"/>
    </source>
</evidence>
<sequence length="177" mass="19124">MSTLRLLLAPVLLAVVLVGCEGPTGPQGPQGPQGPRGPAGALVETFEVEFDVDAATEGEAGLVLFQNYDFPEITESVNNNGFVQAYYLADNDTWTAMPYTFGDESPDINAVDYTLTLGYAWNVGLVQLFYEASAPFALDFARTRTVKIVVADGRAATTAGVEWSDYSSVKQHFDLEE</sequence>
<dbReference type="EMBL" id="PDEP01000012">
    <property type="protein sequence ID" value="PEN05675.1"/>
    <property type="molecule type" value="Genomic_DNA"/>
</dbReference>
<proteinExistence type="predicted"/>
<evidence type="ECO:0000256" key="1">
    <source>
        <dbReference type="SAM" id="SignalP"/>
    </source>
</evidence>
<organism evidence="2 3">
    <name type="scientific">Longimonas halophila</name>
    <dbReference type="NCBI Taxonomy" id="1469170"/>
    <lineage>
        <taxon>Bacteria</taxon>
        <taxon>Pseudomonadati</taxon>
        <taxon>Rhodothermota</taxon>
        <taxon>Rhodothermia</taxon>
        <taxon>Rhodothermales</taxon>
        <taxon>Salisaetaceae</taxon>
        <taxon>Longimonas</taxon>
    </lineage>
</organism>
<dbReference type="OrthoDB" id="1495080at2"/>
<feature type="chain" id="PRO_5013749562" description="Collagen-like protein" evidence="1">
    <location>
        <begin position="22"/>
        <end position="177"/>
    </location>
</feature>
<evidence type="ECO:0000313" key="2">
    <source>
        <dbReference type="EMBL" id="PEN05675.1"/>
    </source>
</evidence>
<keyword evidence="1" id="KW-0732">Signal</keyword>
<gene>
    <name evidence="2" type="ORF">CRI93_12250</name>
</gene>
<dbReference type="PROSITE" id="PS51257">
    <property type="entry name" value="PROKAR_LIPOPROTEIN"/>
    <property type="match status" value="1"/>
</dbReference>
<protein>
    <recommendedName>
        <fullName evidence="4">Collagen-like protein</fullName>
    </recommendedName>
</protein>
<evidence type="ECO:0008006" key="4">
    <source>
        <dbReference type="Google" id="ProtNLM"/>
    </source>
</evidence>
<reference evidence="2 3" key="1">
    <citation type="submission" date="2017-10" db="EMBL/GenBank/DDBJ databases">
        <title>Draft genome of Longimonas halophila.</title>
        <authorList>
            <person name="Goh K.M."/>
            <person name="Shamsir M.S."/>
            <person name="Lim S.W."/>
        </authorList>
    </citation>
    <scope>NUCLEOTIDE SEQUENCE [LARGE SCALE GENOMIC DNA]</scope>
    <source>
        <strain evidence="2 3">KCTC 42399</strain>
    </source>
</reference>
<dbReference type="AlphaFoldDB" id="A0A2H3NJD5"/>
<accession>A0A2H3NJD5</accession>
<name>A0A2H3NJD5_9BACT</name>
<dbReference type="Proteomes" id="UP000221024">
    <property type="component" value="Unassembled WGS sequence"/>
</dbReference>
<keyword evidence="3" id="KW-1185">Reference proteome</keyword>
<comment type="caution">
    <text evidence="2">The sequence shown here is derived from an EMBL/GenBank/DDBJ whole genome shotgun (WGS) entry which is preliminary data.</text>
</comment>